<gene>
    <name evidence="2" type="ORF">U0R22_003734</name>
</gene>
<dbReference type="Proteomes" id="UP001322481">
    <property type="component" value="Chromosome"/>
</dbReference>
<accession>A0ABZ0VSA5</accession>
<feature type="region of interest" description="Disordered" evidence="1">
    <location>
        <begin position="19"/>
        <end position="48"/>
    </location>
</feature>
<name>A0ABZ0VSA5_9HYPH</name>
<proteinExistence type="predicted"/>
<dbReference type="EMBL" id="CP139858">
    <property type="protein sequence ID" value="WQB99551.1"/>
    <property type="molecule type" value="Genomic_DNA"/>
</dbReference>
<feature type="compositionally biased region" description="Basic and acidic residues" evidence="1">
    <location>
        <begin position="34"/>
        <end position="48"/>
    </location>
</feature>
<reference evidence="2 3" key="1">
    <citation type="submission" date="2023-11" db="EMBL/GenBank/DDBJ databases">
        <authorList>
            <person name="Panchal A.K."/>
            <person name="Meaney J.S."/>
            <person name="Karas B.J."/>
            <person name="diCenzo G.C."/>
        </authorList>
    </citation>
    <scope>NUCLEOTIDE SEQUENCE [LARGE SCALE GENOMIC DNA]</scope>
    <source>
        <strain evidence="2 3">NZP2235</strain>
    </source>
</reference>
<sequence length="48" mass="5338">MLLLSWWDLKYGGHVQGGEYRVGDRDNPGGVDSIDPHGVQHDDVADLF</sequence>
<evidence type="ECO:0000256" key="1">
    <source>
        <dbReference type="SAM" id="MobiDB-lite"/>
    </source>
</evidence>
<protein>
    <submittedName>
        <fullName evidence="2">Uncharacterized protein</fullName>
    </submittedName>
</protein>
<dbReference type="RefSeq" id="WP_322414344.1">
    <property type="nucleotide sequence ID" value="NZ_CP139858.1"/>
</dbReference>
<keyword evidence="3" id="KW-1185">Reference proteome</keyword>
<evidence type="ECO:0000313" key="3">
    <source>
        <dbReference type="Proteomes" id="UP001322481"/>
    </source>
</evidence>
<evidence type="ECO:0000313" key="2">
    <source>
        <dbReference type="EMBL" id="WQB99551.1"/>
    </source>
</evidence>
<organism evidence="2 3">
    <name type="scientific">Mesorhizobium huakuii</name>
    <dbReference type="NCBI Taxonomy" id="28104"/>
    <lineage>
        <taxon>Bacteria</taxon>
        <taxon>Pseudomonadati</taxon>
        <taxon>Pseudomonadota</taxon>
        <taxon>Alphaproteobacteria</taxon>
        <taxon>Hyphomicrobiales</taxon>
        <taxon>Phyllobacteriaceae</taxon>
        <taxon>Mesorhizobium</taxon>
    </lineage>
</organism>